<dbReference type="Pfam" id="PF13181">
    <property type="entry name" value="TPR_8"/>
    <property type="match status" value="1"/>
</dbReference>
<dbReference type="PANTHER" id="PTHR43047:SF66">
    <property type="entry name" value="HISKA"/>
    <property type="match status" value="1"/>
</dbReference>
<dbReference type="EC" id="2.7.13.3" evidence="2"/>
<feature type="domain" description="Histidine kinase" evidence="7">
    <location>
        <begin position="379"/>
        <end position="599"/>
    </location>
</feature>
<dbReference type="SMART" id="SM00387">
    <property type="entry name" value="HATPase_c"/>
    <property type="match status" value="1"/>
</dbReference>
<evidence type="ECO:0000256" key="1">
    <source>
        <dbReference type="ARBA" id="ARBA00000085"/>
    </source>
</evidence>
<dbReference type="InterPro" id="IPR011006">
    <property type="entry name" value="CheY-like_superfamily"/>
</dbReference>
<dbReference type="SUPFAM" id="SSF47384">
    <property type="entry name" value="Homodimeric domain of signal transducing histidine kinase"/>
    <property type="match status" value="1"/>
</dbReference>
<dbReference type="SUPFAM" id="SSF55874">
    <property type="entry name" value="ATPase domain of HSP90 chaperone/DNA topoisomerase II/histidine kinase"/>
    <property type="match status" value="1"/>
</dbReference>
<dbReference type="PROSITE" id="PS50110">
    <property type="entry name" value="RESPONSE_REGULATORY"/>
    <property type="match status" value="1"/>
</dbReference>
<accession>A0A1I3NBE0</accession>
<evidence type="ECO:0000256" key="4">
    <source>
        <dbReference type="ARBA" id="ARBA00022679"/>
    </source>
</evidence>
<keyword evidence="4" id="KW-0808">Transferase</keyword>
<dbReference type="PRINTS" id="PR00344">
    <property type="entry name" value="BCTRLSENSOR"/>
</dbReference>
<feature type="domain" description="Response regulatory" evidence="8">
    <location>
        <begin position="618"/>
        <end position="735"/>
    </location>
</feature>
<reference evidence="10" key="1">
    <citation type="submission" date="2016-10" db="EMBL/GenBank/DDBJ databases">
        <authorList>
            <person name="Varghese N."/>
            <person name="Submissions S."/>
        </authorList>
    </citation>
    <scope>NUCLEOTIDE SEQUENCE [LARGE SCALE GENOMIC DNA]</scope>
    <source>
        <strain evidence="10">DSM 28881</strain>
    </source>
</reference>
<evidence type="ECO:0000256" key="3">
    <source>
        <dbReference type="ARBA" id="ARBA00022553"/>
    </source>
</evidence>
<dbReference type="RefSeq" id="WP_090839146.1">
    <property type="nucleotide sequence ID" value="NZ_FORM01000004.1"/>
</dbReference>
<evidence type="ECO:0000256" key="5">
    <source>
        <dbReference type="ARBA" id="ARBA00022777"/>
    </source>
</evidence>
<proteinExistence type="predicted"/>
<dbReference type="STRING" id="1144750.SAMN05443431_10492"/>
<evidence type="ECO:0000256" key="2">
    <source>
        <dbReference type="ARBA" id="ARBA00012438"/>
    </source>
</evidence>
<dbReference type="Pfam" id="PF00072">
    <property type="entry name" value="Response_reg"/>
    <property type="match status" value="1"/>
</dbReference>
<dbReference type="GO" id="GO:0005886">
    <property type="term" value="C:plasma membrane"/>
    <property type="evidence" value="ECO:0007669"/>
    <property type="project" value="TreeGrafter"/>
</dbReference>
<dbReference type="Proteomes" id="UP000199559">
    <property type="component" value="Unassembled WGS sequence"/>
</dbReference>
<evidence type="ECO:0000256" key="6">
    <source>
        <dbReference type="PROSITE-ProRule" id="PRU00169"/>
    </source>
</evidence>
<dbReference type="InterPro" id="IPR003661">
    <property type="entry name" value="HisK_dim/P_dom"/>
</dbReference>
<dbReference type="Gene3D" id="1.10.287.130">
    <property type="match status" value="1"/>
</dbReference>
<feature type="modified residue" description="4-aspartylphosphate" evidence="6">
    <location>
        <position position="667"/>
    </location>
</feature>
<dbReference type="GO" id="GO:0009927">
    <property type="term" value="F:histidine phosphotransfer kinase activity"/>
    <property type="evidence" value="ECO:0007669"/>
    <property type="project" value="TreeGrafter"/>
</dbReference>
<keyword evidence="3 6" id="KW-0597">Phosphoprotein</keyword>
<evidence type="ECO:0000259" key="8">
    <source>
        <dbReference type="PROSITE" id="PS50110"/>
    </source>
</evidence>
<dbReference type="SMART" id="SM00448">
    <property type="entry name" value="REC"/>
    <property type="match status" value="1"/>
</dbReference>
<dbReference type="Pfam" id="PF02518">
    <property type="entry name" value="HATPase_c"/>
    <property type="match status" value="1"/>
</dbReference>
<dbReference type="SMART" id="SM00028">
    <property type="entry name" value="TPR"/>
    <property type="match status" value="6"/>
</dbReference>
<evidence type="ECO:0000313" key="9">
    <source>
        <dbReference type="EMBL" id="SFJ06663.1"/>
    </source>
</evidence>
<dbReference type="FunFam" id="3.30.565.10:FF:000010">
    <property type="entry name" value="Sensor histidine kinase RcsC"/>
    <property type="match status" value="1"/>
</dbReference>
<dbReference type="Gene3D" id="3.40.50.2300">
    <property type="match status" value="1"/>
</dbReference>
<dbReference type="InterPro" id="IPR011990">
    <property type="entry name" value="TPR-like_helical_dom_sf"/>
</dbReference>
<dbReference type="CDD" id="cd16922">
    <property type="entry name" value="HATPase_EvgS-ArcB-TorS-like"/>
    <property type="match status" value="1"/>
</dbReference>
<name>A0A1I3NBE0_9FLAO</name>
<evidence type="ECO:0000259" key="7">
    <source>
        <dbReference type="PROSITE" id="PS50109"/>
    </source>
</evidence>
<dbReference type="SUPFAM" id="SSF52172">
    <property type="entry name" value="CheY-like"/>
    <property type="match status" value="1"/>
</dbReference>
<keyword evidence="10" id="KW-1185">Reference proteome</keyword>
<dbReference type="InterPro" id="IPR003594">
    <property type="entry name" value="HATPase_dom"/>
</dbReference>
<dbReference type="InterPro" id="IPR019734">
    <property type="entry name" value="TPR_rpt"/>
</dbReference>
<dbReference type="PANTHER" id="PTHR43047">
    <property type="entry name" value="TWO-COMPONENT HISTIDINE PROTEIN KINASE"/>
    <property type="match status" value="1"/>
</dbReference>
<evidence type="ECO:0000313" key="10">
    <source>
        <dbReference type="Proteomes" id="UP000199559"/>
    </source>
</evidence>
<dbReference type="AlphaFoldDB" id="A0A1I3NBE0"/>
<dbReference type="InterPro" id="IPR036890">
    <property type="entry name" value="HATPase_C_sf"/>
</dbReference>
<dbReference type="InterPro" id="IPR004358">
    <property type="entry name" value="Sig_transdc_His_kin-like_C"/>
</dbReference>
<dbReference type="PROSITE" id="PS50109">
    <property type="entry name" value="HIS_KIN"/>
    <property type="match status" value="1"/>
</dbReference>
<dbReference type="CDD" id="cd17546">
    <property type="entry name" value="REC_hyHK_CKI1_RcsC-like"/>
    <property type="match status" value="1"/>
</dbReference>
<dbReference type="GO" id="GO:0000155">
    <property type="term" value="F:phosphorelay sensor kinase activity"/>
    <property type="evidence" value="ECO:0007669"/>
    <property type="project" value="InterPro"/>
</dbReference>
<dbReference type="SUPFAM" id="SSF48452">
    <property type="entry name" value="TPR-like"/>
    <property type="match status" value="2"/>
</dbReference>
<dbReference type="InterPro" id="IPR036097">
    <property type="entry name" value="HisK_dim/P_sf"/>
</dbReference>
<organism evidence="9 10">
    <name type="scientific">Olleya namhaensis</name>
    <dbReference type="NCBI Taxonomy" id="1144750"/>
    <lineage>
        <taxon>Bacteria</taxon>
        <taxon>Pseudomonadati</taxon>
        <taxon>Bacteroidota</taxon>
        <taxon>Flavobacteriia</taxon>
        <taxon>Flavobacteriales</taxon>
        <taxon>Flavobacteriaceae</taxon>
    </lineage>
</organism>
<dbReference type="Pfam" id="PF00512">
    <property type="entry name" value="HisKA"/>
    <property type="match status" value="1"/>
</dbReference>
<dbReference type="Gene3D" id="3.30.565.10">
    <property type="entry name" value="Histidine kinase-like ATPase, C-terminal domain"/>
    <property type="match status" value="1"/>
</dbReference>
<dbReference type="SMART" id="SM00388">
    <property type="entry name" value="HisKA"/>
    <property type="match status" value="1"/>
</dbReference>
<sequence length="740" mass="84016">MIDQSLPQTEAINTLLNNAYNNRSLDLPNSIVLAKKALQLSRNLNNQQLIGRSLNQLGLYYMIISDYTNSTKHATEAVACFTIIDDQLGIADSKYTIGSVHYKTDNYHEGLICLIEAFRIYKKHDDFKNQSKVGKAIGTAYEYIGDQSNAFKSYKEAVKNARKVNCINLESNVYNNLSGLLLKNNKTSYAIKMIEHSIKLKKESGDTRGYGFAIYGRGKIYFALGDFEKAENDFLTAITTYNKVIEIMGACMAYNKLGKLYLKQDQLDKAEQAVLTGLNLSIKYNITITKIKGYHQLYIIYKKANQIESAFKYLELYLTEKELIMNTQTQQVMDNYSLINKTNVLEHEALLQKEKQKIIEKKNEDDQKALKLKQEFLSVMSHEIRTPLHAMTTIVAILEDQVFGENKKLIESLQFASNNLISIVNNVLDFSKLDSKKTNLEVENTNFDTLCKNILNLHLNLAQSKGLKLVLKNNVPDTTNYLIDQTKLTQILSNLIGNAIKFTEKGKVTFKIKLKEKSATHDTLLIKIKDTGEGIPKKDLIEIFDSFSQIKPIMTKKQGGTGLGLAIVKELVKLHDSVIKVNSKEQKGSEFYFTIQLERIAPMVAKPKPIFNQLKNKLILLAEDTVMNATLITKVLSKWGIKTEHAVNGKVAVEYAKNKIYDFILMDLHMPEMNGIDATKLIRTESNLNKDTPIFAITADVMTTKNNKEHAKLFNDILWKPIEIEKLYQAIAKEDVLNYN</sequence>
<protein>
    <recommendedName>
        <fullName evidence="2">histidine kinase</fullName>
        <ecNumber evidence="2">2.7.13.3</ecNumber>
    </recommendedName>
</protein>
<dbReference type="InterPro" id="IPR005467">
    <property type="entry name" value="His_kinase_dom"/>
</dbReference>
<dbReference type="Gene3D" id="1.25.40.10">
    <property type="entry name" value="Tetratricopeptide repeat domain"/>
    <property type="match status" value="3"/>
</dbReference>
<dbReference type="CDD" id="cd00082">
    <property type="entry name" value="HisKA"/>
    <property type="match status" value="1"/>
</dbReference>
<gene>
    <name evidence="9" type="ORF">SAMN05443431_10492</name>
</gene>
<dbReference type="EMBL" id="FORM01000004">
    <property type="protein sequence ID" value="SFJ06663.1"/>
    <property type="molecule type" value="Genomic_DNA"/>
</dbReference>
<dbReference type="InterPro" id="IPR001789">
    <property type="entry name" value="Sig_transdc_resp-reg_receiver"/>
</dbReference>
<comment type="catalytic activity">
    <reaction evidence="1">
        <text>ATP + protein L-histidine = ADP + protein N-phospho-L-histidine.</text>
        <dbReference type="EC" id="2.7.13.3"/>
    </reaction>
</comment>
<keyword evidence="5 9" id="KW-0418">Kinase</keyword>